<evidence type="ECO:0000313" key="2">
    <source>
        <dbReference type="EMBL" id="KAI1849891.1"/>
    </source>
</evidence>
<proteinExistence type="predicted"/>
<comment type="caution">
    <text evidence="2">The sequence shown here is derived from an EMBL/GenBank/DDBJ whole genome shotgun (WGS) entry which is preliminary data.</text>
</comment>
<dbReference type="Proteomes" id="UP000829685">
    <property type="component" value="Unassembled WGS sequence"/>
</dbReference>
<protein>
    <submittedName>
        <fullName evidence="2">Uncharacterized protein</fullName>
    </submittedName>
</protein>
<sequence length="124" mass="13304">MYLGKRTALQRSGRHDWPAAGTFRASNPPKQAPPQVRPDDPGTPSPRAISSDWSRYIASRSDSPRQCWSTGISVQPVPTCCSAAFLAFGSRSWAPPPSPPRVGGTSSVSPLLFARSHWLAADAC</sequence>
<accession>A0A9P9W8F5</accession>
<keyword evidence="3" id="KW-1185">Reference proteome</keyword>
<evidence type="ECO:0000256" key="1">
    <source>
        <dbReference type="SAM" id="MobiDB-lite"/>
    </source>
</evidence>
<reference evidence="2" key="1">
    <citation type="submission" date="2021-03" db="EMBL/GenBank/DDBJ databases">
        <title>Revisited historic fungal species revealed as producer of novel bioactive compounds through whole genome sequencing and comparative genomics.</title>
        <authorList>
            <person name="Vignolle G.A."/>
            <person name="Hochenegger N."/>
            <person name="Mach R.L."/>
            <person name="Mach-Aigner A.R."/>
            <person name="Javad Rahimi M."/>
            <person name="Salim K.A."/>
            <person name="Chan C.M."/>
            <person name="Lim L.B.L."/>
            <person name="Cai F."/>
            <person name="Druzhinina I.S."/>
            <person name="U'Ren J.M."/>
            <person name="Derntl C."/>
        </authorList>
    </citation>
    <scope>NUCLEOTIDE SEQUENCE</scope>
    <source>
        <strain evidence="2">TUCIM 5799</strain>
    </source>
</reference>
<evidence type="ECO:0000313" key="3">
    <source>
        <dbReference type="Proteomes" id="UP000829685"/>
    </source>
</evidence>
<organism evidence="2 3">
    <name type="scientific">Neoarthrinium moseri</name>
    <dbReference type="NCBI Taxonomy" id="1658444"/>
    <lineage>
        <taxon>Eukaryota</taxon>
        <taxon>Fungi</taxon>
        <taxon>Dikarya</taxon>
        <taxon>Ascomycota</taxon>
        <taxon>Pezizomycotina</taxon>
        <taxon>Sordariomycetes</taxon>
        <taxon>Xylariomycetidae</taxon>
        <taxon>Amphisphaeriales</taxon>
        <taxon>Apiosporaceae</taxon>
        <taxon>Neoarthrinium</taxon>
    </lineage>
</organism>
<dbReference type="AlphaFoldDB" id="A0A9P9W8F5"/>
<feature type="region of interest" description="Disordered" evidence="1">
    <location>
        <begin position="1"/>
        <end position="51"/>
    </location>
</feature>
<dbReference type="EMBL" id="JAFIMR010000073">
    <property type="protein sequence ID" value="KAI1849891.1"/>
    <property type="molecule type" value="Genomic_DNA"/>
</dbReference>
<gene>
    <name evidence="2" type="ORF">JX265_013538</name>
</gene>
<name>A0A9P9W8F5_9PEZI</name>
<feature type="compositionally biased region" description="Pro residues" evidence="1">
    <location>
        <begin position="30"/>
        <end position="44"/>
    </location>
</feature>